<evidence type="ECO:0000256" key="6">
    <source>
        <dbReference type="ARBA" id="ARBA00022840"/>
    </source>
</evidence>
<evidence type="ECO:0000313" key="12">
    <source>
        <dbReference type="Proteomes" id="UP000253551"/>
    </source>
</evidence>
<evidence type="ECO:0000256" key="3">
    <source>
        <dbReference type="ARBA" id="ARBA00022679"/>
    </source>
</evidence>
<evidence type="ECO:0000256" key="8">
    <source>
        <dbReference type="ARBA" id="ARBA00034629"/>
    </source>
</evidence>
<evidence type="ECO:0000256" key="1">
    <source>
        <dbReference type="ARBA" id="ARBA00005609"/>
    </source>
</evidence>
<reference evidence="11 12" key="1">
    <citation type="journal article" date="2018" name="G3 (Bethesda)">
        <title>Phylogenetic and Phylogenomic Definition of Rhizopus Species.</title>
        <authorList>
            <person name="Gryganskyi A.P."/>
            <person name="Golan J."/>
            <person name="Dolatabadi S."/>
            <person name="Mondo S."/>
            <person name="Robb S."/>
            <person name="Idnurm A."/>
            <person name="Muszewska A."/>
            <person name="Steczkiewicz K."/>
            <person name="Masonjones S."/>
            <person name="Liao H.L."/>
            <person name="Gajdeczka M.T."/>
            <person name="Anike F."/>
            <person name="Vuek A."/>
            <person name="Anishchenko I.M."/>
            <person name="Voigt K."/>
            <person name="de Hoog G.S."/>
            <person name="Smith M.E."/>
            <person name="Heitman J."/>
            <person name="Vilgalys R."/>
            <person name="Stajich J.E."/>
        </authorList>
    </citation>
    <scope>NUCLEOTIDE SEQUENCE [LARGE SCALE GENOMIC DNA]</scope>
    <source>
        <strain evidence="11 12">LSU 92-RS-03</strain>
    </source>
</reference>
<dbReference type="Pfam" id="PF00328">
    <property type="entry name" value="His_Phos_2"/>
    <property type="match status" value="1"/>
</dbReference>
<dbReference type="Pfam" id="PF08443">
    <property type="entry name" value="RimK"/>
    <property type="match status" value="1"/>
</dbReference>
<dbReference type="InterPro" id="IPR037446">
    <property type="entry name" value="His_Pase_VIP1"/>
</dbReference>
<comment type="similarity">
    <text evidence="1 9">Belongs to the histidine acid phosphatase family. VIP1 subfamily.</text>
</comment>
<accession>A0A367IX43</accession>
<dbReference type="GO" id="GO:0005856">
    <property type="term" value="C:cytoskeleton"/>
    <property type="evidence" value="ECO:0007669"/>
    <property type="project" value="UniProtKB-SubCell"/>
</dbReference>
<dbReference type="Gene3D" id="3.40.50.1240">
    <property type="entry name" value="Phosphoglycerate mutase-like"/>
    <property type="match status" value="1"/>
</dbReference>
<dbReference type="PANTHER" id="PTHR12750:SF9">
    <property type="entry name" value="INOSITOL HEXAKISPHOSPHATE AND DIPHOSPHOINOSITOL-PENTAKISPHOSPHATE KINASE"/>
    <property type="match status" value="1"/>
</dbReference>
<dbReference type="InterPro" id="IPR029033">
    <property type="entry name" value="His_PPase_superfam"/>
</dbReference>
<dbReference type="PANTHER" id="PTHR12750">
    <property type="entry name" value="DIPHOSPHOINOSITOL PENTAKISPHOSPHATE KINASE"/>
    <property type="match status" value="1"/>
</dbReference>
<dbReference type="AlphaFoldDB" id="A0A367IX43"/>
<gene>
    <name evidence="11" type="ORF">CU098_003704</name>
</gene>
<dbReference type="GO" id="GO:0052723">
    <property type="term" value="F:inositol hexakisphosphate 1-kinase activity"/>
    <property type="evidence" value="ECO:0007669"/>
    <property type="project" value="RHEA"/>
</dbReference>
<dbReference type="GO" id="GO:0005829">
    <property type="term" value="C:cytosol"/>
    <property type="evidence" value="ECO:0007669"/>
    <property type="project" value="TreeGrafter"/>
</dbReference>
<evidence type="ECO:0000256" key="4">
    <source>
        <dbReference type="ARBA" id="ARBA00022741"/>
    </source>
</evidence>
<dbReference type="InterPro" id="IPR000560">
    <property type="entry name" value="His_Pase_clade-2"/>
</dbReference>
<dbReference type="GO" id="GO:0032958">
    <property type="term" value="P:inositol phosphate biosynthetic process"/>
    <property type="evidence" value="ECO:0007669"/>
    <property type="project" value="TreeGrafter"/>
</dbReference>
<keyword evidence="2 9" id="KW-0963">Cytoplasm</keyword>
<comment type="subcellular location">
    <subcellularLocation>
        <location evidence="9">Cytoplasm</location>
        <location evidence="9">Cytoskeleton</location>
    </subcellularLocation>
</comment>
<keyword evidence="3 9" id="KW-0808">Transferase</keyword>
<dbReference type="EMBL" id="PJQM01005170">
    <property type="protein sequence ID" value="RCH82263.1"/>
    <property type="molecule type" value="Genomic_DNA"/>
</dbReference>
<dbReference type="Gene3D" id="3.30.470.20">
    <property type="entry name" value="ATP-grasp fold, B domain"/>
    <property type="match status" value="1"/>
</dbReference>
<dbReference type="GO" id="GO:0006020">
    <property type="term" value="P:inositol metabolic process"/>
    <property type="evidence" value="ECO:0007669"/>
    <property type="project" value="TreeGrafter"/>
</dbReference>
<evidence type="ECO:0000259" key="10">
    <source>
        <dbReference type="Pfam" id="PF08443"/>
    </source>
</evidence>
<organism evidence="11 12">
    <name type="scientific">Rhizopus stolonifer</name>
    <name type="common">Rhizopus nigricans</name>
    <dbReference type="NCBI Taxonomy" id="4846"/>
    <lineage>
        <taxon>Eukaryota</taxon>
        <taxon>Fungi</taxon>
        <taxon>Fungi incertae sedis</taxon>
        <taxon>Mucoromycota</taxon>
        <taxon>Mucoromycotina</taxon>
        <taxon>Mucoromycetes</taxon>
        <taxon>Mucorales</taxon>
        <taxon>Mucorineae</taxon>
        <taxon>Rhizopodaceae</taxon>
        <taxon>Rhizopus</taxon>
    </lineage>
</organism>
<evidence type="ECO:0000256" key="7">
    <source>
        <dbReference type="ARBA" id="ARBA00033696"/>
    </source>
</evidence>
<dbReference type="InterPro" id="IPR013651">
    <property type="entry name" value="ATP-grasp_RimK-type"/>
</dbReference>
<comment type="caution">
    <text evidence="11">The sequence shown here is derived from an EMBL/GenBank/DDBJ whole genome shotgun (WGS) entry which is preliminary data.</text>
</comment>
<dbReference type="OrthoDB" id="18042at2759"/>
<keyword evidence="6 9" id="KW-0067">ATP-binding</keyword>
<dbReference type="STRING" id="4846.A0A367IX43"/>
<keyword evidence="4 9" id="KW-0547">Nucleotide-binding</keyword>
<evidence type="ECO:0000256" key="5">
    <source>
        <dbReference type="ARBA" id="ARBA00022777"/>
    </source>
</evidence>
<dbReference type="SUPFAM" id="SSF56059">
    <property type="entry name" value="Glutathione synthetase ATP-binding domain-like"/>
    <property type="match status" value="1"/>
</dbReference>
<proteinExistence type="inferred from homology"/>
<dbReference type="EC" id="2.7.4.24" evidence="9"/>
<comment type="catalytic activity">
    <reaction evidence="8">
        <text>1D-myo-inositol hexakisphosphate + ATP = 1-diphospho-1D-myo-inositol 2,3,4,5,6-pentakisphosphate + ADP</text>
        <dbReference type="Rhea" id="RHEA:37459"/>
        <dbReference type="ChEBI" id="CHEBI:30616"/>
        <dbReference type="ChEBI" id="CHEBI:58130"/>
        <dbReference type="ChEBI" id="CHEBI:74946"/>
        <dbReference type="ChEBI" id="CHEBI:456216"/>
        <dbReference type="EC" id="2.7.4.24"/>
    </reaction>
    <physiologicalReaction direction="left-to-right" evidence="8">
        <dbReference type="Rhea" id="RHEA:37460"/>
    </physiologicalReaction>
</comment>
<name>A0A367IX43_RHIST</name>
<dbReference type="Proteomes" id="UP000253551">
    <property type="component" value="Unassembled WGS sequence"/>
</dbReference>
<evidence type="ECO:0000313" key="11">
    <source>
        <dbReference type="EMBL" id="RCH82263.1"/>
    </source>
</evidence>
<comment type="catalytic activity">
    <reaction evidence="7">
        <text>5-diphospho-1D-myo-inositol 1,2,3,4,6-pentakisphosphate + ATP + H(+) = 1,5-bis(diphospho)-1D-myo-inositol 2,3,4,6-tetrakisphosphate + ADP</text>
        <dbReference type="Rhea" id="RHEA:10276"/>
        <dbReference type="ChEBI" id="CHEBI:15378"/>
        <dbReference type="ChEBI" id="CHEBI:30616"/>
        <dbReference type="ChEBI" id="CHEBI:58628"/>
        <dbReference type="ChEBI" id="CHEBI:77983"/>
        <dbReference type="ChEBI" id="CHEBI:456216"/>
        <dbReference type="EC" id="2.7.4.24"/>
    </reaction>
    <physiologicalReaction direction="left-to-right" evidence="7">
        <dbReference type="Rhea" id="RHEA:10277"/>
    </physiologicalReaction>
</comment>
<evidence type="ECO:0000256" key="9">
    <source>
        <dbReference type="RuleBase" id="RU365032"/>
    </source>
</evidence>
<keyword evidence="5 9" id="KW-0418">Kinase</keyword>
<sequence>SFEDIKLYTVGPQFVHAETRKSPTVDGHVKRNTDGKEIRYYAKLTQEEEDIARKVSKAFGQTVCGLDILRVQGKSYVIDVNGWSFVKGNDFYYDQCARILKEAFYRSVQERPLSLADQIPPEISPQNSWRLKGFVAVFRHGDRTPKEKLKITIMQQPFIDLLEGSKREVVFRQKHQLESVMKAVDMSLEILPQDTEEQEKLRSLKEVLQRKHDLPGTKIQLKPKYDKQTQELVKLQVIVKWGGEFTHAGRHQSKDLAENLRKDMYILNTEVLEDVKIYSSSERRVRDTAQIFARWFLGDPETLDGVISESKYLLDDSNAAKDQADIVKRQLKGLLRPGNNIPEWMLAQMGWSAKLPQPHVILQEISAIMSRMQHVMRENWAIMDVDNIQRRWCCFDSPMLFKERWEKMFRSFTLTSNGDESDEPSTDKYPDPSWISVLYDSLKYDSLHNRQFLLTIFKDESVPNDDDNSSPNNNECNSDVHKLYKAVKIMFDFIAPQEYGISDTEKKNIGMLISFPLLKKILNDLDEMTSSEKARTRLYFTKESHVHALLNLIYLSGVPTKVPRNTLPELDYLTQITFELYERNRQSVLDKEYSLRIGFSSGAHYDSVLDLRMDAEHCLKVAPR</sequence>
<dbReference type="GO" id="GO:0005524">
    <property type="term" value="F:ATP binding"/>
    <property type="evidence" value="ECO:0007669"/>
    <property type="project" value="UniProtKB-KW"/>
</dbReference>
<keyword evidence="12" id="KW-1185">Reference proteome</keyword>
<dbReference type="GO" id="GO:0033857">
    <property type="term" value="F:5-diphosphoinositol pentakisphosphate 1-kinase activity"/>
    <property type="evidence" value="ECO:0007669"/>
    <property type="project" value="TreeGrafter"/>
</dbReference>
<protein>
    <recommendedName>
        <fullName evidence="9">Inositol hexakisphosphate and diphosphoinositol-pentakisphosphate kinase</fullName>
        <ecNumber evidence="9">2.7.4.24</ecNumber>
    </recommendedName>
</protein>
<feature type="non-terminal residue" evidence="11">
    <location>
        <position position="624"/>
    </location>
</feature>
<dbReference type="SUPFAM" id="SSF53254">
    <property type="entry name" value="Phosphoglycerate mutase-like"/>
    <property type="match status" value="1"/>
</dbReference>
<evidence type="ECO:0000256" key="2">
    <source>
        <dbReference type="ARBA" id="ARBA00022490"/>
    </source>
</evidence>
<feature type="domain" description="ATP-grasp fold RimK-type" evidence="10">
    <location>
        <begin position="3"/>
        <end position="83"/>
    </location>
</feature>
<feature type="non-terminal residue" evidence="11">
    <location>
        <position position="1"/>
    </location>
</feature>
<comment type="function">
    <text evidence="9">Bifunctional inositol kinase that acts in concert with the IP6K kinases to synthesize the diphosphate group-containing inositol pyrophosphates diphosphoinositol pentakisphosphate, PP-InsP5, and bis-diphosphoinositol tetrakisphosphate, (PP)2-InsP4. PP-InsP5 and (PP)2-InsP4, also respectively called InsP7 and InsP8, may regulate a variety of cellular processes, including apoptosis, vesicle trafficking, cytoskeletal dynamics, and exocytosis. Phosphorylates inositol hexakisphosphate (InsP6).</text>
</comment>